<protein>
    <submittedName>
        <fullName evidence="7">Beta-ketoacyl synthase N-terminal-like domain-containing protein</fullName>
    </submittedName>
</protein>
<reference evidence="7" key="1">
    <citation type="submission" date="2024-08" db="EMBL/GenBank/DDBJ databases">
        <authorList>
            <person name="Yu S.T."/>
        </authorList>
    </citation>
    <scope>NUCLEOTIDE SEQUENCE</scope>
    <source>
        <strain evidence="7">R33</strain>
        <plasmid evidence="7">unnamed1</plasmid>
    </source>
</reference>
<feature type="domain" description="Beta-ketoacyl synthase-like N-terminal" evidence="5">
    <location>
        <begin position="25"/>
        <end position="218"/>
    </location>
</feature>
<geneLocation type="plasmid" evidence="7">
    <name>unnamed1</name>
</geneLocation>
<dbReference type="InterPro" id="IPR016039">
    <property type="entry name" value="Thiolase-like"/>
</dbReference>
<dbReference type="PANTHER" id="PTHR11712">
    <property type="entry name" value="POLYKETIDE SYNTHASE-RELATED"/>
    <property type="match status" value="1"/>
</dbReference>
<sequence>MSSATAMVAAEEVASGHAPGRTAALAVTAVGVATPAGLDPVELARAVLAGRQGSADTEGLGDEALPPRGARVVPELQNAFAEHIGRKGNRHLDRTTRLGLLACQFALEGHTGPVGPRTGVVLGTSTGSIRSSSEYSMETLRQDRPYLVNPSLFPNTVMNCAAGQIAIRHGLKGVNATLAGGHLAGVQALRYARNALRQGHADRLLVGGVEEYCAQSAWGWHRSGALGIDAPVGEGAAFLMIEPAAAVHAAGRRGLARILACETAFAGGRGLGDALAAVIGAALVRSGKDPAEVQAVSLGSTGQRGLELVEQRAVRAALGGRLPQRVIRVKDTVGECFSSGGALQIAALLGAWQDQGAAAAGETAVVTAVSQEGQVGCVVLDTNELGTGELGAGGLGAGGLGD</sequence>
<dbReference type="Pfam" id="PF02801">
    <property type="entry name" value="Ketoacyl-synt_C"/>
    <property type="match status" value="1"/>
</dbReference>
<dbReference type="AlphaFoldDB" id="A0AB39YKE4"/>
<evidence type="ECO:0000313" key="7">
    <source>
        <dbReference type="EMBL" id="XDV69411.1"/>
    </source>
</evidence>
<dbReference type="InterPro" id="IPR014030">
    <property type="entry name" value="Ketoacyl_synth_N"/>
</dbReference>
<evidence type="ECO:0000259" key="6">
    <source>
        <dbReference type="Pfam" id="PF02801"/>
    </source>
</evidence>
<dbReference type="RefSeq" id="WP_369780584.1">
    <property type="nucleotide sequence ID" value="NZ_CP165728.1"/>
</dbReference>
<organism evidence="7">
    <name type="scientific">Streptomyces sp. R33</name>
    <dbReference type="NCBI Taxonomy" id="3238629"/>
    <lineage>
        <taxon>Bacteria</taxon>
        <taxon>Bacillati</taxon>
        <taxon>Actinomycetota</taxon>
        <taxon>Actinomycetes</taxon>
        <taxon>Kitasatosporales</taxon>
        <taxon>Streptomycetaceae</taxon>
        <taxon>Streptomyces</taxon>
    </lineage>
</organism>
<dbReference type="GO" id="GO:0004315">
    <property type="term" value="F:3-oxoacyl-[acyl-carrier-protein] synthase activity"/>
    <property type="evidence" value="ECO:0007669"/>
    <property type="project" value="TreeGrafter"/>
</dbReference>
<feature type="domain" description="Beta-ketoacyl synthase C-terminal" evidence="6">
    <location>
        <begin position="272"/>
        <end position="355"/>
    </location>
</feature>
<dbReference type="Gene3D" id="3.40.47.10">
    <property type="match status" value="2"/>
</dbReference>
<keyword evidence="7" id="KW-0614">Plasmid</keyword>
<evidence type="ECO:0000259" key="5">
    <source>
        <dbReference type="Pfam" id="PF00109"/>
    </source>
</evidence>
<dbReference type="Pfam" id="PF00109">
    <property type="entry name" value="ketoacyl-synt"/>
    <property type="match status" value="1"/>
</dbReference>
<proteinExistence type="inferred from homology"/>
<accession>A0AB39YKE4</accession>
<dbReference type="InterPro" id="IPR000794">
    <property type="entry name" value="Beta-ketoacyl_synthase"/>
</dbReference>
<gene>
    <name evidence="7" type="ORF">AB5J51_41545</name>
</gene>
<keyword evidence="3" id="KW-0012">Acyltransferase</keyword>
<dbReference type="PANTHER" id="PTHR11712:SF322">
    <property type="entry name" value="POLYKETIDE BETA-KETOACYL SYNTHASE 2-RELATED"/>
    <property type="match status" value="1"/>
</dbReference>
<evidence type="ECO:0000256" key="4">
    <source>
        <dbReference type="RuleBase" id="RU003694"/>
    </source>
</evidence>
<name>A0AB39YKE4_9ACTN</name>
<comment type="similarity">
    <text evidence="1 4">Belongs to the thiolase-like superfamily. Beta-ketoacyl-ACP synthases family.</text>
</comment>
<dbReference type="InterPro" id="IPR014031">
    <property type="entry name" value="Ketoacyl_synth_C"/>
</dbReference>
<dbReference type="EMBL" id="CP165728">
    <property type="protein sequence ID" value="XDV69411.1"/>
    <property type="molecule type" value="Genomic_DNA"/>
</dbReference>
<dbReference type="SUPFAM" id="SSF53901">
    <property type="entry name" value="Thiolase-like"/>
    <property type="match status" value="2"/>
</dbReference>
<keyword evidence="2 4" id="KW-0808">Transferase</keyword>
<evidence type="ECO:0000256" key="1">
    <source>
        <dbReference type="ARBA" id="ARBA00008467"/>
    </source>
</evidence>
<dbReference type="GO" id="GO:0006633">
    <property type="term" value="P:fatty acid biosynthetic process"/>
    <property type="evidence" value="ECO:0007669"/>
    <property type="project" value="TreeGrafter"/>
</dbReference>
<evidence type="ECO:0000256" key="3">
    <source>
        <dbReference type="ARBA" id="ARBA00023315"/>
    </source>
</evidence>
<evidence type="ECO:0000256" key="2">
    <source>
        <dbReference type="ARBA" id="ARBA00022679"/>
    </source>
</evidence>